<dbReference type="RefSeq" id="WP_148913375.1">
    <property type="nucleotide sequence ID" value="NZ_VSZS01000054.1"/>
</dbReference>
<dbReference type="OrthoDB" id="8477685at2"/>
<reference evidence="4 5" key="1">
    <citation type="submission" date="2019-08" db="EMBL/GenBank/DDBJ databases">
        <authorList>
            <person name="Seo Y.L."/>
        </authorList>
    </citation>
    <scope>NUCLEOTIDE SEQUENCE [LARGE SCALE GENOMIC DNA]</scope>
    <source>
        <strain evidence="4 5">MaA-C15</strain>
    </source>
</reference>
<sequence>MAETGKDTTPPTADGGFLARLTRTRFAVRGAIMLERLWPLVLPLVVAASLFLSLSWLGVFRVVPDWARLLLTAVFALGALAALYPLRLYRQPTPSEIDRRIERANRLEHAPVLAQTDRLSSTSQDAFAQALWREHQKRMAARLGRLSGDLPRTRVPERDPWGLRAAAALLLVVAFAFSFGPLGGSPADAFRNHARAETVPARIDAWVTPPAYTGRAPLFLSAHANDDPAPVFRVPAGSAVAVRVTGGAGDETLSWLDAHSGEEADIEVAEGATPRTDGATARQFAATLSQDGLLALESAGAELQRWAFNVVPDNPPAIRFADEPKRAANGALELAYEVEDDYGPSSARAVFEQAAAAAPNARPLYEAPEMPLTLPRRNGRDIAARTSRDLSEHPWAGSEVELTLEATDAAEQQARSETKTIVLPQRPFANPVARALVEQRRILALDANRKGRVLDLIDAITLRPEDTFDNMAHYLGIMAARTRLRMAQTDDALRDVADYLWEIALTIEDGALTDAERRLRQAQEALKEALENGASDEEIEQLMAELRDAMQDFLREFAERAQQNPDMAMQMPMDGQELRQSDLDRMMDQIENLARSGARDQAMEMLQQLQEMMNNLQAGNQQQGQQGQGAQSEMRQQMDELGELMRRQQEMMNETFRLDQMQRGDGQQQQGQQGQGQQPMTPEEFAEAMRQLQEGQGQLQQDLQALTEALEGMGMEPGEGFGDAGEAMGRAEGSLGEGQGERAVGEQGQALEALRRGAQDMMQQMMQAMRQEGDQGSGQEGGRQQSSDRDPLGRPRATTGPDFGNSVEVPDEIDVQRARQILEEIRRRLGNALSPELERNYLERLLDLR</sequence>
<gene>
    <name evidence="4" type="ORF">FY036_03840</name>
</gene>
<keyword evidence="3" id="KW-0472">Membrane</keyword>
<comment type="caution">
    <text evidence="4">The sequence shown here is derived from an EMBL/GenBank/DDBJ whole genome shotgun (WGS) entry which is preliminary data.</text>
</comment>
<proteinExistence type="predicted"/>
<dbReference type="Proteomes" id="UP000323258">
    <property type="component" value="Unassembled WGS sequence"/>
</dbReference>
<dbReference type="AlphaFoldDB" id="A0A5D4H2T1"/>
<evidence type="ECO:0000256" key="2">
    <source>
        <dbReference type="SAM" id="MobiDB-lite"/>
    </source>
</evidence>
<dbReference type="Pfam" id="PF13779">
    <property type="entry name" value="DUF4175"/>
    <property type="match status" value="1"/>
</dbReference>
<dbReference type="InterPro" id="IPR012683">
    <property type="entry name" value="CHP02302_TM"/>
</dbReference>
<reference evidence="4 5" key="2">
    <citation type="submission" date="2019-09" db="EMBL/GenBank/DDBJ databases">
        <title>Mesorhizobium sp. MaA-C15 isolated from Microcystis aeruginosa.</title>
        <authorList>
            <person name="Jeong S.E."/>
            <person name="Jin H.M."/>
            <person name="Jeon C.O."/>
        </authorList>
    </citation>
    <scope>NUCLEOTIDE SEQUENCE [LARGE SCALE GENOMIC DNA]</scope>
    <source>
        <strain evidence="4 5">MaA-C15</strain>
    </source>
</reference>
<keyword evidence="5" id="KW-1185">Reference proteome</keyword>
<dbReference type="EMBL" id="VSZS01000054">
    <property type="protein sequence ID" value="TYR34958.1"/>
    <property type="molecule type" value="Genomic_DNA"/>
</dbReference>
<feature type="coiled-coil region" evidence="1">
    <location>
        <begin position="595"/>
        <end position="654"/>
    </location>
</feature>
<dbReference type="NCBIfam" id="TIGR02302">
    <property type="entry name" value="aProt_lowcomp"/>
    <property type="match status" value="1"/>
</dbReference>
<feature type="compositionally biased region" description="Low complexity" evidence="2">
    <location>
        <begin position="663"/>
        <end position="678"/>
    </location>
</feature>
<keyword evidence="1" id="KW-0175">Coiled coil</keyword>
<evidence type="ECO:0000256" key="3">
    <source>
        <dbReference type="SAM" id="Phobius"/>
    </source>
</evidence>
<evidence type="ECO:0000256" key="1">
    <source>
        <dbReference type="SAM" id="Coils"/>
    </source>
</evidence>
<feature type="transmembrane region" description="Helical" evidence="3">
    <location>
        <begin position="37"/>
        <end position="60"/>
    </location>
</feature>
<feature type="transmembrane region" description="Helical" evidence="3">
    <location>
        <begin position="161"/>
        <end position="182"/>
    </location>
</feature>
<feature type="region of interest" description="Disordered" evidence="2">
    <location>
        <begin position="713"/>
        <end position="747"/>
    </location>
</feature>
<feature type="region of interest" description="Disordered" evidence="2">
    <location>
        <begin position="766"/>
        <end position="811"/>
    </location>
</feature>
<organism evidence="4 5">
    <name type="scientific">Neoaquamicrobium microcysteis</name>
    <dbReference type="NCBI Taxonomy" id="2682781"/>
    <lineage>
        <taxon>Bacteria</taxon>
        <taxon>Pseudomonadati</taxon>
        <taxon>Pseudomonadota</taxon>
        <taxon>Alphaproteobacteria</taxon>
        <taxon>Hyphomicrobiales</taxon>
        <taxon>Phyllobacteriaceae</taxon>
        <taxon>Neoaquamicrobium</taxon>
    </lineage>
</organism>
<name>A0A5D4H2T1_9HYPH</name>
<feature type="coiled-coil region" evidence="1">
    <location>
        <begin position="512"/>
        <end position="556"/>
    </location>
</feature>
<protein>
    <submittedName>
        <fullName evidence="4">TIGR02302 family protein</fullName>
    </submittedName>
</protein>
<evidence type="ECO:0000313" key="4">
    <source>
        <dbReference type="EMBL" id="TYR34958.1"/>
    </source>
</evidence>
<feature type="transmembrane region" description="Helical" evidence="3">
    <location>
        <begin position="66"/>
        <end position="86"/>
    </location>
</feature>
<feature type="region of interest" description="Disordered" evidence="2">
    <location>
        <begin position="661"/>
        <end position="682"/>
    </location>
</feature>
<accession>A0A5D4H2T1</accession>
<keyword evidence="3" id="KW-0812">Transmembrane</keyword>
<evidence type="ECO:0000313" key="5">
    <source>
        <dbReference type="Proteomes" id="UP000323258"/>
    </source>
</evidence>
<keyword evidence="3" id="KW-1133">Transmembrane helix</keyword>